<keyword evidence="2 4" id="KW-0328">Glycosyltransferase</keyword>
<dbReference type="AlphaFoldDB" id="V4TU41"/>
<sequence>MCTQTQVCTQMPKNKHMEQQQQPHFLLLTFPIQGHINPSLQFARRLTRIGTRVTFATAISAYRLMPNNPTAEDGLSFASFSDGYDDGFNSKQNDQTHFMSEFKRRSSEALAELITASRNEGGQPFTCLVYPQLLIWAAEVARAYHLPSALLWLQPVLVFDVYYYYFYGYGDLIEGKVNDLIELPGLPPLTGRDLPSFLDPRNSNDAYSFVLPSFKEQMEAIVEETDPRILVNTFDALEAETLKAIDKFNMIAIGPLVASALLDGKEQYGGDLCQNSSIEYYMEWLSSKPKSSVIYVAFGTICVLEKRQVEEIARGLLDSGHPFLWVSRENDNKDKDKDKDKDEGEDDVMMKYKEELNEKGMIVPWCSQVEVLSHEAVGCFVTHCGWSSSLESLVYGVPVVAFPQWTDQGTNAKIIVDFCKTGVRVKANEEGIVESDEINRCLELVIGEGDDFRRNSLKWKDLARDAVKQGGSSHKNLKAFVDDFSTSKLVAVKANLNLAC</sequence>
<evidence type="ECO:0000256" key="3">
    <source>
        <dbReference type="ARBA" id="ARBA00022679"/>
    </source>
</evidence>
<protein>
    <recommendedName>
        <fullName evidence="5">Glycosyltransferase</fullName>
        <ecNumber evidence="5">2.4.1.-</ecNumber>
    </recommendedName>
</protein>
<dbReference type="SUPFAM" id="SSF53756">
    <property type="entry name" value="UDP-Glycosyltransferase/glycogen phosphorylase"/>
    <property type="match status" value="1"/>
</dbReference>
<evidence type="ECO:0000313" key="7">
    <source>
        <dbReference type="EMBL" id="ESR55240.1"/>
    </source>
</evidence>
<dbReference type="Pfam" id="PF00201">
    <property type="entry name" value="UDPGT"/>
    <property type="match status" value="1"/>
</dbReference>
<dbReference type="InterPro" id="IPR035595">
    <property type="entry name" value="UDP_glycos_trans_CS"/>
</dbReference>
<organism evidence="7 8">
    <name type="scientific">Citrus clementina</name>
    <name type="common">Clementine</name>
    <name type="synonym">Citrus deliciosa x Citrus sinensis</name>
    <dbReference type="NCBI Taxonomy" id="85681"/>
    <lineage>
        <taxon>Eukaryota</taxon>
        <taxon>Viridiplantae</taxon>
        <taxon>Streptophyta</taxon>
        <taxon>Embryophyta</taxon>
        <taxon>Tracheophyta</taxon>
        <taxon>Spermatophyta</taxon>
        <taxon>Magnoliopsida</taxon>
        <taxon>eudicotyledons</taxon>
        <taxon>Gunneridae</taxon>
        <taxon>Pentapetalae</taxon>
        <taxon>rosids</taxon>
        <taxon>malvids</taxon>
        <taxon>Sapindales</taxon>
        <taxon>Rutaceae</taxon>
        <taxon>Aurantioideae</taxon>
        <taxon>Citrus</taxon>
    </lineage>
</organism>
<dbReference type="Gramene" id="ESR55240">
    <property type="protein sequence ID" value="ESR55240"/>
    <property type="gene ID" value="CICLE_v10023445mg"/>
</dbReference>
<proteinExistence type="inferred from homology"/>
<evidence type="ECO:0000256" key="6">
    <source>
        <dbReference type="SAM" id="MobiDB-lite"/>
    </source>
</evidence>
<evidence type="ECO:0000256" key="4">
    <source>
        <dbReference type="RuleBase" id="RU003718"/>
    </source>
</evidence>
<dbReference type="Gene3D" id="3.40.50.2000">
    <property type="entry name" value="Glycogen Phosphorylase B"/>
    <property type="match status" value="2"/>
</dbReference>
<gene>
    <name evidence="7" type="ORF">CICLE_v10023445mg</name>
</gene>
<dbReference type="GO" id="GO:0080043">
    <property type="term" value="F:quercetin 3-O-glucosyltransferase activity"/>
    <property type="evidence" value="ECO:0007669"/>
    <property type="project" value="TreeGrafter"/>
</dbReference>
<feature type="region of interest" description="Disordered" evidence="6">
    <location>
        <begin position="328"/>
        <end position="347"/>
    </location>
</feature>
<dbReference type="Proteomes" id="UP000030687">
    <property type="component" value="Unassembled WGS sequence"/>
</dbReference>
<evidence type="ECO:0000256" key="5">
    <source>
        <dbReference type="RuleBase" id="RU362057"/>
    </source>
</evidence>
<keyword evidence="8" id="KW-1185">Reference proteome</keyword>
<dbReference type="PANTHER" id="PTHR11926:SF870">
    <property type="entry name" value="UDP-GLYCOSYLTRANSFERASE 75B1"/>
    <property type="match status" value="1"/>
</dbReference>
<dbReference type="PROSITE" id="PS00375">
    <property type="entry name" value="UDPGT"/>
    <property type="match status" value="1"/>
</dbReference>
<evidence type="ECO:0000256" key="1">
    <source>
        <dbReference type="ARBA" id="ARBA00009995"/>
    </source>
</evidence>
<comment type="similarity">
    <text evidence="1 4">Belongs to the UDP-glycosyltransferase family.</text>
</comment>
<dbReference type="KEGG" id="cic:CICLE_v10023445mg"/>
<dbReference type="InParanoid" id="V4TU41"/>
<dbReference type="InterPro" id="IPR002213">
    <property type="entry name" value="UDP_glucos_trans"/>
</dbReference>
<dbReference type="EC" id="2.4.1.-" evidence="5"/>
<dbReference type="FunFam" id="3.40.50.2000:FF:000019">
    <property type="entry name" value="Glycosyltransferase"/>
    <property type="match status" value="1"/>
</dbReference>
<dbReference type="FunCoup" id="V4TU41">
    <property type="interactions" value="78"/>
</dbReference>
<dbReference type="EMBL" id="KI536661">
    <property type="protein sequence ID" value="ESR55240.1"/>
    <property type="molecule type" value="Genomic_DNA"/>
</dbReference>
<dbReference type="CDD" id="cd03784">
    <property type="entry name" value="GT1_Gtf-like"/>
    <property type="match status" value="1"/>
</dbReference>
<dbReference type="GO" id="GO:0080044">
    <property type="term" value="F:quercetin 7-O-glucosyltransferase activity"/>
    <property type="evidence" value="ECO:0007669"/>
    <property type="project" value="TreeGrafter"/>
</dbReference>
<accession>V4TU41</accession>
<name>V4TU41_CITCL</name>
<evidence type="ECO:0000256" key="2">
    <source>
        <dbReference type="ARBA" id="ARBA00022676"/>
    </source>
</evidence>
<dbReference type="eggNOG" id="KOG1192">
    <property type="taxonomic scope" value="Eukaryota"/>
</dbReference>
<reference evidence="7 8" key="1">
    <citation type="submission" date="2013-10" db="EMBL/GenBank/DDBJ databases">
        <authorList>
            <consortium name="International Citrus Genome Consortium"/>
            <person name="Jenkins J."/>
            <person name="Schmutz J."/>
            <person name="Prochnik S."/>
            <person name="Rokhsar D."/>
            <person name="Gmitter F."/>
            <person name="Ollitrault P."/>
            <person name="Machado M."/>
            <person name="Talon M."/>
            <person name="Wincker P."/>
            <person name="Jaillon O."/>
            <person name="Morgante M."/>
        </authorList>
    </citation>
    <scope>NUCLEOTIDE SEQUENCE</scope>
    <source>
        <strain evidence="8">cv. Clemenules</strain>
    </source>
</reference>
<dbReference type="PANTHER" id="PTHR11926">
    <property type="entry name" value="GLUCOSYL/GLUCURONOSYL TRANSFERASES"/>
    <property type="match status" value="1"/>
</dbReference>
<keyword evidence="3 4" id="KW-0808">Transferase</keyword>
<dbReference type="OMA" id="QAYTHRT"/>
<evidence type="ECO:0000313" key="8">
    <source>
        <dbReference type="Proteomes" id="UP000030687"/>
    </source>
</evidence>